<evidence type="ECO:0000256" key="2">
    <source>
        <dbReference type="ARBA" id="ARBA00023015"/>
    </source>
</evidence>
<dbReference type="Proteomes" id="UP000199034">
    <property type="component" value="Unassembled WGS sequence"/>
</dbReference>
<dbReference type="RefSeq" id="WP_090857778.1">
    <property type="nucleotide sequence ID" value="NZ_FMZM01000008.1"/>
</dbReference>
<dbReference type="STRING" id="1045774.SAMN05421872_10866"/>
<dbReference type="OrthoDB" id="9808620at2"/>
<accession>A0A1G6UR25</accession>
<dbReference type="Pfam" id="PF00126">
    <property type="entry name" value="HTH_1"/>
    <property type="match status" value="1"/>
</dbReference>
<evidence type="ECO:0000313" key="5">
    <source>
        <dbReference type="EMBL" id="SDD43838.1"/>
    </source>
</evidence>
<dbReference type="GO" id="GO:0003700">
    <property type="term" value="F:DNA-binding transcription factor activity"/>
    <property type="evidence" value="ECO:0007669"/>
    <property type="project" value="InterPro"/>
</dbReference>
<evidence type="ECO:0000256" key="1">
    <source>
        <dbReference type="ARBA" id="ARBA00009437"/>
    </source>
</evidence>
<dbReference type="InterPro" id="IPR036390">
    <property type="entry name" value="WH_DNA-bd_sf"/>
</dbReference>
<reference evidence="5 6" key="1">
    <citation type="submission" date="2016-10" db="EMBL/GenBank/DDBJ databases">
        <authorList>
            <person name="de Groot N.N."/>
        </authorList>
    </citation>
    <scope>NUCLEOTIDE SEQUENCE [LARGE SCALE GENOMIC DNA]</scope>
    <source>
        <strain evidence="5 6">CGMCC 4.6858</strain>
    </source>
</reference>
<evidence type="ECO:0000256" key="3">
    <source>
        <dbReference type="ARBA" id="ARBA00023125"/>
    </source>
</evidence>
<dbReference type="Gene3D" id="1.10.10.10">
    <property type="entry name" value="Winged helix-like DNA-binding domain superfamily/Winged helix DNA-binding domain"/>
    <property type="match status" value="1"/>
</dbReference>
<dbReference type="PANTHER" id="PTHR30126">
    <property type="entry name" value="HTH-TYPE TRANSCRIPTIONAL REGULATOR"/>
    <property type="match status" value="1"/>
</dbReference>
<dbReference type="InterPro" id="IPR036388">
    <property type="entry name" value="WH-like_DNA-bd_sf"/>
</dbReference>
<dbReference type="PANTHER" id="PTHR30126:SF39">
    <property type="entry name" value="HTH-TYPE TRANSCRIPTIONAL REGULATOR CYSL"/>
    <property type="match status" value="1"/>
</dbReference>
<gene>
    <name evidence="5" type="ORF">SAMN05421872_10866</name>
</gene>
<sequence>MSASHVPDPAGLRLLVAVGRTGSIGGAARETGISQQAASERLRGIEAQTGLTLLRRGPRGSELTASGVAVTEWAARLIELTDEIETAILGLRGEHSRELSVWASMTIADGLMPRWLVQLRDRQVREGGSPAAVSLTAANSHQVEDAVRNGTAHVGFVEGVDRPLHVRSIVVAHDELVLVVAADDPLARRRTAMTAEEIAELPLTSREPGSGTREVVERALAEAGVAMHESVVELTTTTAVRGSVLAGGAPAFLSRRVIQRDVESGHLAVIRTTVDLRREFRAIWSGGPQPPAGPARDLVSIARGRAHHHTRTSAAT</sequence>
<keyword evidence="4" id="KW-0804">Transcription</keyword>
<dbReference type="AlphaFoldDB" id="A0A1G6UR25"/>
<dbReference type="EMBL" id="FMZM01000008">
    <property type="protein sequence ID" value="SDD43838.1"/>
    <property type="molecule type" value="Genomic_DNA"/>
</dbReference>
<evidence type="ECO:0000256" key="4">
    <source>
        <dbReference type="ARBA" id="ARBA00023163"/>
    </source>
</evidence>
<dbReference type="GO" id="GO:0000976">
    <property type="term" value="F:transcription cis-regulatory region binding"/>
    <property type="evidence" value="ECO:0007669"/>
    <property type="project" value="TreeGrafter"/>
</dbReference>
<organism evidence="5 6">
    <name type="scientific">Nocardioides lianchengensis</name>
    <dbReference type="NCBI Taxonomy" id="1045774"/>
    <lineage>
        <taxon>Bacteria</taxon>
        <taxon>Bacillati</taxon>
        <taxon>Actinomycetota</taxon>
        <taxon>Actinomycetes</taxon>
        <taxon>Propionibacteriales</taxon>
        <taxon>Nocardioidaceae</taxon>
        <taxon>Nocardioides</taxon>
    </lineage>
</organism>
<keyword evidence="2" id="KW-0805">Transcription regulation</keyword>
<dbReference type="InterPro" id="IPR000847">
    <property type="entry name" value="LysR_HTH_N"/>
</dbReference>
<dbReference type="SUPFAM" id="SSF53850">
    <property type="entry name" value="Periplasmic binding protein-like II"/>
    <property type="match status" value="1"/>
</dbReference>
<dbReference type="SUPFAM" id="SSF46785">
    <property type="entry name" value="Winged helix' DNA-binding domain"/>
    <property type="match status" value="1"/>
</dbReference>
<name>A0A1G6UR25_9ACTN</name>
<keyword evidence="3" id="KW-0238">DNA-binding</keyword>
<evidence type="ECO:0000313" key="6">
    <source>
        <dbReference type="Proteomes" id="UP000199034"/>
    </source>
</evidence>
<protein>
    <submittedName>
        <fullName evidence="5">ModE molybdate transport repressor domain-containing protein</fullName>
    </submittedName>
</protein>
<proteinExistence type="inferred from homology"/>
<keyword evidence="6" id="KW-1185">Reference proteome</keyword>
<dbReference type="InterPro" id="IPR005119">
    <property type="entry name" value="LysR_subst-bd"/>
</dbReference>
<dbReference type="PROSITE" id="PS50931">
    <property type="entry name" value="HTH_LYSR"/>
    <property type="match status" value="1"/>
</dbReference>
<dbReference type="Pfam" id="PF03466">
    <property type="entry name" value="LysR_substrate"/>
    <property type="match status" value="1"/>
</dbReference>
<dbReference type="Gene3D" id="3.40.190.10">
    <property type="entry name" value="Periplasmic binding protein-like II"/>
    <property type="match status" value="2"/>
</dbReference>
<comment type="similarity">
    <text evidence="1">Belongs to the LysR transcriptional regulatory family.</text>
</comment>